<dbReference type="InterPro" id="IPR006564">
    <property type="entry name" value="Znf_PMZ"/>
</dbReference>
<dbReference type="Proteomes" id="UP000224567">
    <property type="component" value="Unassembled WGS sequence"/>
</dbReference>
<organism evidence="2 3">
    <name type="scientific">Capsicum baccatum</name>
    <name type="common">Peruvian pepper</name>
    <dbReference type="NCBI Taxonomy" id="33114"/>
    <lineage>
        <taxon>Eukaryota</taxon>
        <taxon>Viridiplantae</taxon>
        <taxon>Streptophyta</taxon>
        <taxon>Embryophyta</taxon>
        <taxon>Tracheophyta</taxon>
        <taxon>Spermatophyta</taxon>
        <taxon>Magnoliopsida</taxon>
        <taxon>eudicotyledons</taxon>
        <taxon>Gunneridae</taxon>
        <taxon>Pentapetalae</taxon>
        <taxon>asterids</taxon>
        <taxon>lamiids</taxon>
        <taxon>Solanales</taxon>
        <taxon>Solanaceae</taxon>
        <taxon>Solanoideae</taxon>
        <taxon>Capsiceae</taxon>
        <taxon>Capsicum</taxon>
    </lineage>
</organism>
<dbReference type="AlphaFoldDB" id="A0A2G2WKH8"/>
<dbReference type="EMBL" id="MLFT02000006">
    <property type="protein sequence ID" value="PHT45722.1"/>
    <property type="molecule type" value="Genomic_DNA"/>
</dbReference>
<keyword evidence="3" id="KW-1185">Reference proteome</keyword>
<feature type="domain" description="Zinc finger PMZ-type" evidence="1">
    <location>
        <begin position="97"/>
        <end position="124"/>
    </location>
</feature>
<dbReference type="OrthoDB" id="1248924at2759"/>
<reference evidence="3" key="2">
    <citation type="journal article" date="2017" name="J. Anim. Genet.">
        <title>Multiple reference genome sequences of hot pepper reveal the massive evolution of plant disease resistance genes by retroduplication.</title>
        <authorList>
            <person name="Kim S."/>
            <person name="Park J."/>
            <person name="Yeom S.-I."/>
            <person name="Kim Y.-M."/>
            <person name="Seo E."/>
            <person name="Kim K.-T."/>
            <person name="Kim M.-S."/>
            <person name="Lee J.M."/>
            <person name="Cheong K."/>
            <person name="Shin H.-S."/>
            <person name="Kim S.-B."/>
            <person name="Han K."/>
            <person name="Lee J."/>
            <person name="Park M."/>
            <person name="Lee H.-A."/>
            <person name="Lee H.-Y."/>
            <person name="Lee Y."/>
            <person name="Oh S."/>
            <person name="Lee J.H."/>
            <person name="Choi E."/>
            <person name="Choi E."/>
            <person name="Lee S.E."/>
            <person name="Jeon J."/>
            <person name="Kim H."/>
            <person name="Choi G."/>
            <person name="Song H."/>
            <person name="Lee J."/>
            <person name="Lee S.-C."/>
            <person name="Kwon J.-K."/>
            <person name="Lee H.-Y."/>
            <person name="Koo N."/>
            <person name="Hong Y."/>
            <person name="Kim R.W."/>
            <person name="Kang W.-H."/>
            <person name="Huh J.H."/>
            <person name="Kang B.-C."/>
            <person name="Yang T.-J."/>
            <person name="Lee Y.-H."/>
            <person name="Bennetzen J.L."/>
            <person name="Choi D."/>
        </authorList>
    </citation>
    <scope>NUCLEOTIDE SEQUENCE [LARGE SCALE GENOMIC DNA]</scope>
    <source>
        <strain evidence="3">cv. PBC81</strain>
    </source>
</reference>
<proteinExistence type="predicted"/>
<protein>
    <recommendedName>
        <fullName evidence="1">Zinc finger PMZ-type domain-containing protein</fullName>
    </recommendedName>
</protein>
<comment type="caution">
    <text evidence="2">The sequence shown here is derived from an EMBL/GenBank/DDBJ whole genome shotgun (WGS) entry which is preliminary data.</text>
</comment>
<accession>A0A2G2WKH8</accession>
<evidence type="ECO:0000313" key="3">
    <source>
        <dbReference type="Proteomes" id="UP000224567"/>
    </source>
</evidence>
<name>A0A2G2WKH8_CAPBA</name>
<evidence type="ECO:0000259" key="1">
    <source>
        <dbReference type="SMART" id="SM00575"/>
    </source>
</evidence>
<evidence type="ECO:0000313" key="2">
    <source>
        <dbReference type="EMBL" id="PHT45722.1"/>
    </source>
</evidence>
<reference evidence="2 3" key="1">
    <citation type="journal article" date="2017" name="Genome Biol.">
        <title>New reference genome sequences of hot pepper reveal the massive evolution of plant disease-resistance genes by retroduplication.</title>
        <authorList>
            <person name="Kim S."/>
            <person name="Park J."/>
            <person name="Yeom S.I."/>
            <person name="Kim Y.M."/>
            <person name="Seo E."/>
            <person name="Kim K.T."/>
            <person name="Kim M.S."/>
            <person name="Lee J.M."/>
            <person name="Cheong K."/>
            <person name="Shin H.S."/>
            <person name="Kim S.B."/>
            <person name="Han K."/>
            <person name="Lee J."/>
            <person name="Park M."/>
            <person name="Lee H.A."/>
            <person name="Lee H.Y."/>
            <person name="Lee Y."/>
            <person name="Oh S."/>
            <person name="Lee J.H."/>
            <person name="Choi E."/>
            <person name="Choi E."/>
            <person name="Lee S.E."/>
            <person name="Jeon J."/>
            <person name="Kim H."/>
            <person name="Choi G."/>
            <person name="Song H."/>
            <person name="Lee J."/>
            <person name="Lee S.C."/>
            <person name="Kwon J.K."/>
            <person name="Lee H.Y."/>
            <person name="Koo N."/>
            <person name="Hong Y."/>
            <person name="Kim R.W."/>
            <person name="Kang W.H."/>
            <person name="Huh J.H."/>
            <person name="Kang B.C."/>
            <person name="Yang T.J."/>
            <person name="Lee Y.H."/>
            <person name="Bennetzen J.L."/>
            <person name="Choi D."/>
        </authorList>
    </citation>
    <scope>NUCLEOTIDE SEQUENCE [LARGE SCALE GENOMIC DNA]</scope>
    <source>
        <strain evidence="3">cv. PBC81</strain>
    </source>
</reference>
<dbReference type="SMART" id="SM00575">
    <property type="entry name" value="ZnF_PMZ"/>
    <property type="match status" value="1"/>
</dbReference>
<sequence>MMTTNIAESLNSVLMDEREYPVSYLFNSIAKKFSEKFREWYAYVDGKKNIFVPCAEKILMDNKSASDFLYVTNSNGVLDQYTVFDNGFTAKVNLLERSSSCWKFDLVKMPCEHAMAALRVKYGDGVGYENSIYEYSSPIYKVASYLLTRIARH</sequence>
<dbReference type="GO" id="GO:0008270">
    <property type="term" value="F:zinc ion binding"/>
    <property type="evidence" value="ECO:0007669"/>
    <property type="project" value="InterPro"/>
</dbReference>
<gene>
    <name evidence="2" type="ORF">CQW23_14880</name>
</gene>